<accession>A0A1T5AQZ5</accession>
<protein>
    <submittedName>
        <fullName evidence="2">Glycosyltransferase involved in cell wall bisynthesis</fullName>
    </submittedName>
</protein>
<evidence type="ECO:0000259" key="1">
    <source>
        <dbReference type="Pfam" id="PF00534"/>
    </source>
</evidence>
<dbReference type="SUPFAM" id="SSF53756">
    <property type="entry name" value="UDP-Glycosyltransferase/glycogen phosphorylase"/>
    <property type="match status" value="1"/>
</dbReference>
<dbReference type="PANTHER" id="PTHR12526">
    <property type="entry name" value="GLYCOSYLTRANSFERASE"/>
    <property type="match status" value="1"/>
</dbReference>
<sequence length="376" mass="43892">MKIVYCIHSLFNSGGMERVLTNKANFLVNNIDCEIKIVTTEQENKLPFYELDPKIEIINLDINYSKDNSKNVFSKIINTLVKFRKHKKLLNNFLLNYQPDTVISLFGNEAYFLYQLNLKSKIILEIHFSKNFRLQLDRKGIRRIIDVARTFNDQRIAKKYNDFIVLTNEDKKRWKCDNINVIHNASFFKPERQSSNDNKIVLCVARFTYQKGLDILLNCWSHVVKKHKDWKLCIIGDGEEKQNLITLINTLQINDSVEIKPPTQNIELEYINSSIYIMTSRYEGMPMVLIEAMACGLPVVSFACQSGPSDIISNGIDGYLVENRNEEQLIQKLEELITNNHLRKEMGKNAIKKSMNFDQSYIMEKWIKLINTMDLK</sequence>
<proteinExistence type="predicted"/>
<reference evidence="3" key="1">
    <citation type="submission" date="2017-02" db="EMBL/GenBank/DDBJ databases">
        <authorList>
            <person name="Varghese N."/>
            <person name="Submissions S."/>
        </authorList>
    </citation>
    <scope>NUCLEOTIDE SEQUENCE [LARGE SCALE GENOMIC DNA]</scope>
    <source>
        <strain evidence="3">DSM 24967</strain>
    </source>
</reference>
<feature type="domain" description="Glycosyl transferase family 1" evidence="1">
    <location>
        <begin position="190"/>
        <end position="352"/>
    </location>
</feature>
<dbReference type="EMBL" id="FUYQ01000004">
    <property type="protein sequence ID" value="SKB37023.1"/>
    <property type="molecule type" value="Genomic_DNA"/>
</dbReference>
<dbReference type="CDD" id="cd03820">
    <property type="entry name" value="GT4_AmsD-like"/>
    <property type="match status" value="1"/>
</dbReference>
<name>A0A1T5AQZ5_9BACT</name>
<keyword evidence="2" id="KW-0808">Transferase</keyword>
<dbReference type="GO" id="GO:0016757">
    <property type="term" value="F:glycosyltransferase activity"/>
    <property type="evidence" value="ECO:0007669"/>
    <property type="project" value="InterPro"/>
</dbReference>
<dbReference type="RefSeq" id="WP_079682500.1">
    <property type="nucleotide sequence ID" value="NZ_FUYQ01000004.1"/>
</dbReference>
<dbReference type="Proteomes" id="UP000190852">
    <property type="component" value="Unassembled WGS sequence"/>
</dbReference>
<dbReference type="PANTHER" id="PTHR12526:SF630">
    <property type="entry name" value="GLYCOSYLTRANSFERASE"/>
    <property type="match status" value="1"/>
</dbReference>
<dbReference type="Pfam" id="PF00534">
    <property type="entry name" value="Glycos_transf_1"/>
    <property type="match status" value="1"/>
</dbReference>
<dbReference type="Gene3D" id="3.40.50.2000">
    <property type="entry name" value="Glycogen Phosphorylase B"/>
    <property type="match status" value="2"/>
</dbReference>
<dbReference type="InterPro" id="IPR001296">
    <property type="entry name" value="Glyco_trans_1"/>
</dbReference>
<keyword evidence="3" id="KW-1185">Reference proteome</keyword>
<evidence type="ECO:0000313" key="3">
    <source>
        <dbReference type="Proteomes" id="UP000190852"/>
    </source>
</evidence>
<gene>
    <name evidence="2" type="ORF">SAMN05660349_00803</name>
</gene>
<dbReference type="AlphaFoldDB" id="A0A1T5AQZ5"/>
<organism evidence="2 3">
    <name type="scientific">Parabacteroides chartae</name>
    <dbReference type="NCBI Taxonomy" id="1037355"/>
    <lineage>
        <taxon>Bacteria</taxon>
        <taxon>Pseudomonadati</taxon>
        <taxon>Bacteroidota</taxon>
        <taxon>Bacteroidia</taxon>
        <taxon>Bacteroidales</taxon>
        <taxon>Tannerellaceae</taxon>
        <taxon>Parabacteroides</taxon>
    </lineage>
</organism>
<evidence type="ECO:0000313" key="2">
    <source>
        <dbReference type="EMBL" id="SKB37023.1"/>
    </source>
</evidence>